<dbReference type="InterPro" id="IPR006311">
    <property type="entry name" value="TAT_signal"/>
</dbReference>
<keyword evidence="6" id="KW-1185">Reference proteome</keyword>
<evidence type="ECO:0000313" key="5">
    <source>
        <dbReference type="EMBL" id="MCP2260325.1"/>
    </source>
</evidence>
<dbReference type="Gene3D" id="3.40.190.10">
    <property type="entry name" value="Periplasmic binding protein-like II"/>
    <property type="match status" value="2"/>
</dbReference>
<accession>A0ABT1HXU9</accession>
<dbReference type="PANTHER" id="PTHR30024:SF47">
    <property type="entry name" value="TAURINE-BINDING PERIPLASMIC PROTEIN"/>
    <property type="match status" value="1"/>
</dbReference>
<proteinExistence type="inferred from homology"/>
<dbReference type="InterPro" id="IPR015168">
    <property type="entry name" value="SsuA/THI5"/>
</dbReference>
<dbReference type="EMBL" id="JAMTCP010000025">
    <property type="protein sequence ID" value="MCP2260325.1"/>
    <property type="molecule type" value="Genomic_DNA"/>
</dbReference>
<dbReference type="RefSeq" id="WP_253671179.1">
    <property type="nucleotide sequence ID" value="NZ_JAMTCP010000025.1"/>
</dbReference>
<keyword evidence="3" id="KW-0732">Signal</keyword>
<dbReference type="PANTHER" id="PTHR30024">
    <property type="entry name" value="ALIPHATIC SULFONATES-BINDING PROTEIN-RELATED"/>
    <property type="match status" value="1"/>
</dbReference>
<evidence type="ECO:0000259" key="4">
    <source>
        <dbReference type="Pfam" id="PF09084"/>
    </source>
</evidence>
<name>A0ABT1HXU9_STRSD</name>
<feature type="domain" description="SsuA/THI5-like" evidence="4">
    <location>
        <begin position="66"/>
        <end position="269"/>
    </location>
</feature>
<organism evidence="5 6">
    <name type="scientific">Streptoalloteichus tenebrarius (strain ATCC 17920 / DSM 40477 / JCM 4838 / CBS 697.72 / NBRC 16177 / NCIMB 11028 / NRRL B-12390 / A12253. 1 / ISP 5477)</name>
    <name type="common">Streptomyces tenebrarius</name>
    <dbReference type="NCBI Taxonomy" id="1933"/>
    <lineage>
        <taxon>Bacteria</taxon>
        <taxon>Bacillati</taxon>
        <taxon>Actinomycetota</taxon>
        <taxon>Actinomycetes</taxon>
        <taxon>Pseudonocardiales</taxon>
        <taxon>Pseudonocardiaceae</taxon>
        <taxon>Streptoalloteichus</taxon>
    </lineage>
</organism>
<dbReference type="PROSITE" id="PS51318">
    <property type="entry name" value="TAT"/>
    <property type="match status" value="1"/>
</dbReference>
<evidence type="ECO:0000313" key="6">
    <source>
        <dbReference type="Proteomes" id="UP001205311"/>
    </source>
</evidence>
<dbReference type="Pfam" id="PF09084">
    <property type="entry name" value="NMT1"/>
    <property type="match status" value="1"/>
</dbReference>
<sequence>MTSRGPVAAGGTTRGTSRRTLLAGGLAAGGAWLLGGCGGEAPRPDGASHPDRPEKDVVRVGVLPVPDVAPLHIGDREGIFARHGLRLEMVQMDLAGENRVDLDSGPVDVLFDSWVSVFANYGSNPDLRLVGEAYQSAPLTTGLVIPAQSTYRKLGDRPKPRIAVNNPRGLGVLLTSAALGSHGVGPGDVQWVHLPFESMNAALTSGEADAAWMIEPYITSLQITSGTRLLADTATGPTADMPRSGYVCGRRFAERNPRTLAAFRAALVESQHRGADRAEVVRTLPTYAGIDPGTAALMAHGAYPLTLTSVRIQRVADLMHGYRLLSAPVRVDDFIPK</sequence>
<dbReference type="Proteomes" id="UP001205311">
    <property type="component" value="Unassembled WGS sequence"/>
</dbReference>
<evidence type="ECO:0000256" key="1">
    <source>
        <dbReference type="ARBA" id="ARBA00004418"/>
    </source>
</evidence>
<evidence type="ECO:0000256" key="2">
    <source>
        <dbReference type="ARBA" id="ARBA00010742"/>
    </source>
</evidence>
<reference evidence="5 6" key="1">
    <citation type="submission" date="2022-06" db="EMBL/GenBank/DDBJ databases">
        <title>Genomic Encyclopedia of Archaeal and Bacterial Type Strains, Phase II (KMG-II): from individual species to whole genera.</title>
        <authorList>
            <person name="Goeker M."/>
        </authorList>
    </citation>
    <scope>NUCLEOTIDE SEQUENCE [LARGE SCALE GENOMIC DNA]</scope>
    <source>
        <strain evidence="5 6">DSM 40477</strain>
    </source>
</reference>
<dbReference type="SUPFAM" id="SSF53850">
    <property type="entry name" value="Periplasmic binding protein-like II"/>
    <property type="match status" value="1"/>
</dbReference>
<comment type="similarity">
    <text evidence="2">Belongs to the bacterial solute-binding protein SsuA/TauA family.</text>
</comment>
<comment type="caution">
    <text evidence="5">The sequence shown here is derived from an EMBL/GenBank/DDBJ whole genome shotgun (WGS) entry which is preliminary data.</text>
</comment>
<protein>
    <submittedName>
        <fullName evidence="5">NitT/TauT family transport system substrate-binding protein</fullName>
    </submittedName>
</protein>
<comment type="subcellular location">
    <subcellularLocation>
        <location evidence="1">Periplasm</location>
    </subcellularLocation>
</comment>
<evidence type="ECO:0000256" key="3">
    <source>
        <dbReference type="ARBA" id="ARBA00022729"/>
    </source>
</evidence>
<gene>
    <name evidence="5" type="ORF">LX15_004038</name>
</gene>